<gene>
    <name evidence="1" type="ORF">NP165_18770</name>
</gene>
<name>A0ABY5LJU2_9VIBR</name>
<dbReference type="Proteomes" id="UP001058602">
    <property type="component" value="Chromosome 2"/>
</dbReference>
<reference evidence="1" key="1">
    <citation type="submission" date="2022-07" db="EMBL/GenBank/DDBJ databases">
        <title>Complete genome of Vibrio japonicus strain JCM 31412T and phylogenomic assessment of the Nereis clade of the genus Vibrio.</title>
        <authorList>
            <person name="Shlafstein M.D."/>
            <person name="Emsley S.A."/>
            <person name="Ushijima B."/>
            <person name="Videau P."/>
            <person name="Saw J.H."/>
        </authorList>
    </citation>
    <scope>NUCLEOTIDE SEQUENCE</scope>
    <source>
        <strain evidence="1">JCM 31412</strain>
    </source>
</reference>
<dbReference type="RefSeq" id="WP_257085990.1">
    <property type="nucleotide sequence ID" value="NZ_CP102097.1"/>
</dbReference>
<evidence type="ECO:0000313" key="1">
    <source>
        <dbReference type="EMBL" id="UUM32327.1"/>
    </source>
</evidence>
<keyword evidence="2" id="KW-1185">Reference proteome</keyword>
<accession>A0ABY5LJU2</accession>
<dbReference type="EMBL" id="CP102097">
    <property type="protein sequence ID" value="UUM32327.1"/>
    <property type="molecule type" value="Genomic_DNA"/>
</dbReference>
<proteinExistence type="predicted"/>
<sequence length="198" mass="21609">MFEPLIDNNDELKLGISAPEPDFQALDYFVPLVELSDALIVERSFDILFVSGASEKQTQSIAESCEKVGTVVVFIENPSNDRQAIGDVINNLSGKLLSKEMPNNLDVADVRNIDRDSDVLFAFNRKQTALDFLESAGFGEVVSGIYLSHNGADLSEYESTSKQLLSHISDGGYLCSSFYSSGRSEVTILLGIRTGLSL</sequence>
<organism evidence="1 2">
    <name type="scientific">Vibrio japonicus</name>
    <dbReference type="NCBI Taxonomy" id="1824638"/>
    <lineage>
        <taxon>Bacteria</taxon>
        <taxon>Pseudomonadati</taxon>
        <taxon>Pseudomonadota</taxon>
        <taxon>Gammaproteobacteria</taxon>
        <taxon>Vibrionales</taxon>
        <taxon>Vibrionaceae</taxon>
        <taxon>Vibrio</taxon>
    </lineage>
</organism>
<protein>
    <submittedName>
        <fullName evidence="1">Uncharacterized protein</fullName>
    </submittedName>
</protein>
<evidence type="ECO:0000313" key="2">
    <source>
        <dbReference type="Proteomes" id="UP001058602"/>
    </source>
</evidence>